<dbReference type="Proteomes" id="UP001148662">
    <property type="component" value="Unassembled WGS sequence"/>
</dbReference>
<organism evidence="1 2">
    <name type="scientific">Phlebia brevispora</name>
    <dbReference type="NCBI Taxonomy" id="194682"/>
    <lineage>
        <taxon>Eukaryota</taxon>
        <taxon>Fungi</taxon>
        <taxon>Dikarya</taxon>
        <taxon>Basidiomycota</taxon>
        <taxon>Agaricomycotina</taxon>
        <taxon>Agaricomycetes</taxon>
        <taxon>Polyporales</taxon>
        <taxon>Meruliaceae</taxon>
        <taxon>Phlebia</taxon>
    </lineage>
</organism>
<keyword evidence="2" id="KW-1185">Reference proteome</keyword>
<reference evidence="1" key="1">
    <citation type="submission" date="2022-07" db="EMBL/GenBank/DDBJ databases">
        <title>Genome Sequence of Phlebia brevispora.</title>
        <authorList>
            <person name="Buettner E."/>
        </authorList>
    </citation>
    <scope>NUCLEOTIDE SEQUENCE</scope>
    <source>
        <strain evidence="1">MPL23</strain>
    </source>
</reference>
<sequence>MSSTASDASNALQSNASYLPTSSYHSRSSFFADHSDAATRPSTYNQLIDYLRTLNVAIFDPAAISLGKELGTGATFSVREAQLLNHALHNSKVAVKTPRASLHSDVNVLQHTLKEVLDEIKVMAYFRTHAHVATIRGIVLEEKGGLFLPRLIMEHAVGSFGSLLRKFKLPWSLKLKFCMETAAGLEALHSIQIVHSDVKADNILIFLSCIYQDSFLLPYLVAQVSDFGFCVPDASSRSDAASKGTLRFKAPEALPKAPPELREYANFPERDIYSFGILVWEAITNGKRPFSDVEKDDDVDELKLSSQDGAARRLVQDSDLLALSTAESPHIGVFIDVIYGTVRRHPHDGRGRMSWQKVFDTLVVAADDTCSAPNPDWTFVDYFTQWEGRQYPVSGTVYQRESWLPTAPALSSTSSDTETYAALVLQELEKGSLRDPPDWAATVRLALHCHQTGDAVGLREALDRFSRAETPVAHDAQLALGKALLQLALKVDAVEVLEALLSKGIPSDINEFDIWDLAPLHMARSAAAAEALIRRGADVNLQSDTHHFSPLHCAKSGAIADVLLQSGAKIDALDYCKHMPLHTACSGDVVYSLIRNGADPLAKDHHGDTPLHMAIQDDVALALMTACPATVKAMNASKQNALHLRADYWQANTIRCALQCGADPLSHDWLACTPIARCYSNFAAAEVLAAAVRDRGDAFKEMKPPKEGPLDRVVDPRILSLLLENGFGDMVNIPDYRGRTALAVVADRDSALLSSFSRRKNRLSPVDRYRASADFPPLGVGHLLDQSPFVHSSELTEILLKHGADPNIPDKHGDTPLHAVARNAIGYEGHDVNIGMLHLLVEAGADVSAKNSHGETPLHVARRAETVLALLEANADPMTVNAKGETAMHKLIFMGGRCKDLVSAFLKHGAKIEARDRARYTPLHVACMSSERLSKRISELVLFEQWVAQVQETRLEAITALLDHGADANAMNINYYYLEELMSTRRSIGKLEDHGGRNAGQLRDEANCE</sequence>
<name>A0ACC1T5F4_9APHY</name>
<evidence type="ECO:0000313" key="1">
    <source>
        <dbReference type="EMBL" id="KAJ3553517.1"/>
    </source>
</evidence>
<protein>
    <submittedName>
        <fullName evidence="1">Uncharacterized protein</fullName>
    </submittedName>
</protein>
<accession>A0ACC1T5F4</accession>
<proteinExistence type="predicted"/>
<dbReference type="EMBL" id="JANHOG010000529">
    <property type="protein sequence ID" value="KAJ3553517.1"/>
    <property type="molecule type" value="Genomic_DNA"/>
</dbReference>
<evidence type="ECO:0000313" key="2">
    <source>
        <dbReference type="Proteomes" id="UP001148662"/>
    </source>
</evidence>
<comment type="caution">
    <text evidence="1">The sequence shown here is derived from an EMBL/GenBank/DDBJ whole genome shotgun (WGS) entry which is preliminary data.</text>
</comment>
<gene>
    <name evidence="1" type="ORF">NM688_g3564</name>
</gene>